<organism evidence="2 3">
    <name type="scientific">Arcanobacterium canis</name>
    <dbReference type="NCBI Taxonomy" id="999183"/>
    <lineage>
        <taxon>Bacteria</taxon>
        <taxon>Bacillati</taxon>
        <taxon>Actinomycetota</taxon>
        <taxon>Actinomycetes</taxon>
        <taxon>Actinomycetales</taxon>
        <taxon>Actinomycetaceae</taxon>
        <taxon>Arcanobacterium</taxon>
    </lineage>
</organism>
<name>A0ABY8FXY4_9ACTO</name>
<protein>
    <recommendedName>
        <fullName evidence="4">Signal transduction histidine kinase subgroup 3 dimerisation and phosphoacceptor domain-containing protein</fullName>
    </recommendedName>
</protein>
<dbReference type="Gene3D" id="6.10.250.2870">
    <property type="match status" value="1"/>
</dbReference>
<dbReference type="Proteomes" id="UP001215216">
    <property type="component" value="Chromosome"/>
</dbReference>
<evidence type="ECO:0000256" key="1">
    <source>
        <dbReference type="SAM" id="Phobius"/>
    </source>
</evidence>
<sequence length="376" mass="41711">MSFQLFPNEHSLSADMQISHLLTPRSISYFLIALLFGIPDLAWSATTIQNTLWLSVAVALFTLASQATILQIVFISYASILILQVFPELPGICIFGIYTIIIDWIDSGFFLRAFSLLGIFQISASLMFPHANAIDVVFSFIAPIILCVGLGFFLRWIHSRIHTLEEENATIVVETKTKLASLLHDTTAKDIAHIAVLVGDTLAKNDIPPHARQTLKEISIIATRASRNLRPMILDLSTARDQPLNDVLDDTRRMLSTRSITLTTRITGPNGDPLDSLSSVQHSVRIKQLLTLALREEATNVLKYAPDHSHAILIIDVGDTDTSLTFTNAIAKHPQSGMAGGYGLDNLRIQVERRGGTLDYSRIRDKWIFALEVPNE</sequence>
<reference evidence="2 3" key="1">
    <citation type="submission" date="2023-03" db="EMBL/GenBank/DDBJ databases">
        <title>Complete genome of Arcanobacterium canis strain DSM 25104 isolated in 2010 from a canine otitis externa in Germany.</title>
        <authorList>
            <person name="Borowiak M."/>
            <person name="Kreitlow A."/>
            <person name="Malorny B."/>
            <person name="Laemmler C."/>
            <person name="Prenger-Berninghoff E."/>
            <person name="Ploetz M."/>
            <person name="Abdulmawjood A."/>
        </authorList>
    </citation>
    <scope>NUCLEOTIDE SEQUENCE [LARGE SCALE GENOMIC DNA]</scope>
    <source>
        <strain evidence="2 3">DSM 25104</strain>
    </source>
</reference>
<proteinExistence type="predicted"/>
<evidence type="ECO:0008006" key="4">
    <source>
        <dbReference type="Google" id="ProtNLM"/>
    </source>
</evidence>
<evidence type="ECO:0000313" key="3">
    <source>
        <dbReference type="Proteomes" id="UP001215216"/>
    </source>
</evidence>
<keyword evidence="1" id="KW-1133">Transmembrane helix</keyword>
<evidence type="ECO:0000313" key="2">
    <source>
        <dbReference type="EMBL" id="WFM83364.1"/>
    </source>
</evidence>
<gene>
    <name evidence="2" type="ORF">P7079_08250</name>
</gene>
<accession>A0ABY8FXY4</accession>
<keyword evidence="3" id="KW-1185">Reference proteome</keyword>
<dbReference type="EMBL" id="CP121208">
    <property type="protein sequence ID" value="WFM83364.1"/>
    <property type="molecule type" value="Genomic_DNA"/>
</dbReference>
<dbReference type="RefSeq" id="WP_278012759.1">
    <property type="nucleotide sequence ID" value="NZ_CP121208.1"/>
</dbReference>
<feature type="transmembrane region" description="Helical" evidence="1">
    <location>
        <begin position="134"/>
        <end position="154"/>
    </location>
</feature>
<feature type="transmembrane region" description="Helical" evidence="1">
    <location>
        <begin position="52"/>
        <end position="74"/>
    </location>
</feature>
<keyword evidence="1" id="KW-0472">Membrane</keyword>
<feature type="transmembrane region" description="Helical" evidence="1">
    <location>
        <begin position="26"/>
        <end position="45"/>
    </location>
</feature>
<feature type="transmembrane region" description="Helical" evidence="1">
    <location>
        <begin position="109"/>
        <end position="128"/>
    </location>
</feature>
<feature type="transmembrane region" description="Helical" evidence="1">
    <location>
        <begin position="80"/>
        <end position="102"/>
    </location>
</feature>
<keyword evidence="1" id="KW-0812">Transmembrane</keyword>